<dbReference type="InterPro" id="IPR013055">
    <property type="entry name" value="Tachy_Neuro_lke_CS"/>
</dbReference>
<organism evidence="9 10">
    <name type="scientific">Oryzias javanicus</name>
    <name type="common">Javanese ricefish</name>
    <name type="synonym">Aplocheilus javanicus</name>
    <dbReference type="NCBI Taxonomy" id="123683"/>
    <lineage>
        <taxon>Eukaryota</taxon>
        <taxon>Metazoa</taxon>
        <taxon>Chordata</taxon>
        <taxon>Craniata</taxon>
        <taxon>Vertebrata</taxon>
        <taxon>Euteleostomi</taxon>
        <taxon>Actinopterygii</taxon>
        <taxon>Neopterygii</taxon>
        <taxon>Teleostei</taxon>
        <taxon>Neoteleostei</taxon>
        <taxon>Acanthomorphata</taxon>
        <taxon>Ovalentaria</taxon>
        <taxon>Atherinomorphae</taxon>
        <taxon>Beloniformes</taxon>
        <taxon>Adrianichthyidae</taxon>
        <taxon>Oryziinae</taxon>
        <taxon>Oryzias</taxon>
    </lineage>
</organism>
<dbReference type="GO" id="GO:0007217">
    <property type="term" value="P:tachykinin receptor signaling pathway"/>
    <property type="evidence" value="ECO:0007669"/>
    <property type="project" value="InterPro"/>
</dbReference>
<keyword evidence="3" id="KW-0964">Secreted</keyword>
<keyword evidence="6" id="KW-0027">Amidation</keyword>
<accession>A0A437D731</accession>
<keyword evidence="7" id="KW-0527">Neuropeptide</keyword>
<proteinExistence type="inferred from homology"/>
<dbReference type="PROSITE" id="PS00267">
    <property type="entry name" value="TACHYKININ"/>
    <property type="match status" value="1"/>
</dbReference>
<evidence type="ECO:0000256" key="3">
    <source>
        <dbReference type="ARBA" id="ARBA00022525"/>
    </source>
</evidence>
<dbReference type="EMBL" id="CM012443">
    <property type="protein sequence ID" value="RVE70511.1"/>
    <property type="molecule type" value="Genomic_DNA"/>
</dbReference>
<evidence type="ECO:0000313" key="10">
    <source>
        <dbReference type="Proteomes" id="UP000283210"/>
    </source>
</evidence>
<name>A0A437D731_ORYJA</name>
<dbReference type="PANTHER" id="PTHR15536">
    <property type="entry name" value="TACHYKININ-3"/>
    <property type="match status" value="1"/>
</dbReference>
<evidence type="ECO:0000256" key="8">
    <source>
        <dbReference type="ARBA" id="ARBA00045164"/>
    </source>
</evidence>
<evidence type="ECO:0000256" key="1">
    <source>
        <dbReference type="ARBA" id="ARBA00004613"/>
    </source>
</evidence>
<evidence type="ECO:0000256" key="6">
    <source>
        <dbReference type="ARBA" id="ARBA00022815"/>
    </source>
</evidence>
<dbReference type="InterPro" id="IPR003635">
    <property type="entry name" value="Neurokinin-B/TAC3"/>
</dbReference>
<evidence type="ECO:0000256" key="7">
    <source>
        <dbReference type="ARBA" id="ARBA00023320"/>
    </source>
</evidence>
<evidence type="ECO:0000256" key="5">
    <source>
        <dbReference type="ARBA" id="ARBA00022729"/>
    </source>
</evidence>
<comment type="function">
    <text evidence="8">Tachykinins are active peptides which excite neurons, evoke behavioral responses, are potent vasodilators and secretagogues, and contract (directly or indirectly) many smooth muscles. Is a critical central regulator of gonadal function.</text>
</comment>
<evidence type="ECO:0000256" key="4">
    <source>
        <dbReference type="ARBA" id="ARBA00022685"/>
    </source>
</evidence>
<keyword evidence="10" id="KW-1185">Reference proteome</keyword>
<dbReference type="OrthoDB" id="9397481at2759"/>
<comment type="similarity">
    <text evidence="2">Belongs to the tachykinin family.</text>
</comment>
<dbReference type="Proteomes" id="UP000283210">
    <property type="component" value="Chromosome 7"/>
</dbReference>
<reference evidence="9 10" key="1">
    <citation type="submission" date="2018-11" db="EMBL/GenBank/DDBJ databases">
        <authorList>
            <person name="Lopez-Roques C."/>
            <person name="Donnadieu C."/>
            <person name="Bouchez O."/>
            <person name="Klopp C."/>
            <person name="Cabau C."/>
            <person name="Zahm M."/>
        </authorList>
    </citation>
    <scope>NUCLEOTIDE SEQUENCE [LARGE SCALE GENOMIC DNA]</scope>
    <source>
        <strain evidence="9">RS831</strain>
        <tissue evidence="9">Whole body</tissue>
    </source>
</reference>
<protein>
    <submittedName>
        <fullName evidence="9">Uncharacterized protein</fullName>
    </submittedName>
</protein>
<keyword evidence="4" id="KW-0165">Cleavage on pair of basic residues</keyword>
<dbReference type="GO" id="GO:0005576">
    <property type="term" value="C:extracellular region"/>
    <property type="evidence" value="ECO:0007669"/>
    <property type="project" value="UniProtKB-SubCell"/>
</dbReference>
<reference evidence="9 10" key="2">
    <citation type="submission" date="2019-01" db="EMBL/GenBank/DDBJ databases">
        <title>A chromosome length genome reference of the Java medaka (oryzias javanicus).</title>
        <authorList>
            <person name="Herpin A."/>
            <person name="Takehana Y."/>
            <person name="Naruse K."/>
            <person name="Ansai S."/>
            <person name="Kawaguchi M."/>
        </authorList>
    </citation>
    <scope>NUCLEOTIDE SEQUENCE [LARGE SCALE GENOMIC DNA]</scope>
    <source>
        <strain evidence="9">RS831</strain>
        <tissue evidence="9">Whole body</tissue>
    </source>
</reference>
<gene>
    <name evidence="9" type="ORF">OJAV_G00065340</name>
</gene>
<keyword evidence="5" id="KW-0732">Signal</keyword>
<dbReference type="GO" id="GO:0007218">
    <property type="term" value="P:neuropeptide signaling pathway"/>
    <property type="evidence" value="ECO:0007669"/>
    <property type="project" value="UniProtKB-KW"/>
</dbReference>
<evidence type="ECO:0000256" key="2">
    <source>
        <dbReference type="ARBA" id="ARBA00007518"/>
    </source>
</evidence>
<evidence type="ECO:0000313" key="9">
    <source>
        <dbReference type="EMBL" id="RVE70511.1"/>
    </source>
</evidence>
<dbReference type="GO" id="GO:0045777">
    <property type="term" value="P:positive regulation of blood pressure"/>
    <property type="evidence" value="ECO:0007669"/>
    <property type="project" value="TreeGrafter"/>
</dbReference>
<dbReference type="PANTHER" id="PTHR15536:SF1">
    <property type="entry name" value="TACHYKININ-3"/>
    <property type="match status" value="1"/>
</dbReference>
<comment type="subcellular location">
    <subcellularLocation>
        <location evidence="1">Secreted</location>
    </subcellularLocation>
</comment>
<sequence length="147" mass="16911">MKKKGPVAPPPLQLLIGVTQKTGKMRTGLLLVTLFIFVKLRSSQSRCEETASRRSTLGQPISLEEFKRNLLRRYTDLDYDSFVGLMGKRNAEEEAVQSQPKRDMDDIFVGLMGRRSSEPENGPWRREYPDRRGILFNKSRLRLLQGL</sequence>
<dbReference type="AlphaFoldDB" id="A0A437D731"/>